<keyword evidence="3" id="KW-0106">Calcium</keyword>
<dbReference type="SMART" id="SM00054">
    <property type="entry name" value="EFh"/>
    <property type="match status" value="4"/>
</dbReference>
<comment type="caution">
    <text evidence="6">The sequence shown here is derived from an EMBL/GenBank/DDBJ whole genome shotgun (WGS) entry which is preliminary data.</text>
</comment>
<feature type="transmembrane region" description="Helical" evidence="4">
    <location>
        <begin position="157"/>
        <end position="178"/>
    </location>
</feature>
<dbReference type="InterPro" id="IPR050230">
    <property type="entry name" value="CALM/Myosin/TropC-like"/>
</dbReference>
<dbReference type="GO" id="GO:0005509">
    <property type="term" value="F:calcium ion binding"/>
    <property type="evidence" value="ECO:0007669"/>
    <property type="project" value="InterPro"/>
</dbReference>
<dbReference type="PANTHER" id="PTHR23048:SF0">
    <property type="entry name" value="CALMODULIN LIKE 3"/>
    <property type="match status" value="1"/>
</dbReference>
<sequence>MMSNRGSKSNSLVAWKAVVLGGVCGYLLATLTQSFDGGLTNGSQRRWLAEEPSEGLHQGEGSEEGEEVIDPTTMDATIALIVLLLVILTIAFETIKEYIEEAADHNMRPIIASLFGEMTVLGFLSVFTFCVTKLGFFEEISIHLFEEDEALLEIFEFVHFMLFFIMVFFVTSVLALVAGAQRTEDKWFIFDMACRDPEYMKRLEGWDSKDTDVTQAGWFIYFLKTLFPFTASKTEGFRKELRLFRGLRTEFLLQRSPEPPFEPKPNNRVHEDFGMGQYFSACLGHDLAHAVHLNHITWFFFALLTLVFYIIIVIVDNQFAIFAWFWVGAGWTVFIVRNIFDYHIQGVLQGLASPSSSNGIASESENASLLSLPLPAWAHFSLDEYNNGQSLFVKFLGIRGLRGKVTRQDALYWFGRSGPKLYSVVFQIQLVFTSAYVSLLIVSFFKIMYTQCSSAEWTAYLILSLLPLYYLISKNQDIAANMTIVSNFGVHRRPQVVSQVIRDEKIDRIIRAMAVIFKLQRAIEQGFDGAAGTSHGHHNPNGKANSSELQEVAKAFDALDPSSDGKIDSSELSKILGKLGLPVSDKITNEILQVLDENGDGVIVREEFLAFYSQHVSTSMDHHGIHELAHQMYHQFDRDNSGQITLEEFQRMLEAFNVGFTVNEIGDLVNELDEQNDGTVGEHEFAELFESRDYLFVPRSLPSLE</sequence>
<proteinExistence type="predicted"/>
<dbReference type="CDD" id="cd00051">
    <property type="entry name" value="EFh"/>
    <property type="match status" value="1"/>
</dbReference>
<feature type="domain" description="EF-hand" evidence="5">
    <location>
        <begin position="624"/>
        <end position="659"/>
    </location>
</feature>
<keyword evidence="4" id="KW-0472">Membrane</keyword>
<keyword evidence="4" id="KW-0812">Transmembrane</keyword>
<keyword evidence="4" id="KW-1133">Transmembrane helix</keyword>
<protein>
    <recommendedName>
        <fullName evidence="1">Calmodulin</fullName>
    </recommendedName>
</protein>
<dbReference type="AlphaFoldDB" id="A0AAD2CQ73"/>
<evidence type="ECO:0000256" key="1">
    <source>
        <dbReference type="ARBA" id="ARBA00020786"/>
    </source>
</evidence>
<dbReference type="SUPFAM" id="SSF47473">
    <property type="entry name" value="EF-hand"/>
    <property type="match status" value="1"/>
</dbReference>
<reference evidence="6" key="1">
    <citation type="submission" date="2023-08" db="EMBL/GenBank/DDBJ databases">
        <authorList>
            <person name="Audoor S."/>
            <person name="Bilcke G."/>
        </authorList>
    </citation>
    <scope>NUCLEOTIDE SEQUENCE</scope>
</reference>
<dbReference type="GO" id="GO:0016460">
    <property type="term" value="C:myosin II complex"/>
    <property type="evidence" value="ECO:0007669"/>
    <property type="project" value="TreeGrafter"/>
</dbReference>
<feature type="transmembrane region" description="Helical" evidence="4">
    <location>
        <begin position="12"/>
        <end position="29"/>
    </location>
</feature>
<dbReference type="Gene3D" id="1.10.238.10">
    <property type="entry name" value="EF-hand"/>
    <property type="match status" value="2"/>
</dbReference>
<dbReference type="InterPro" id="IPR011992">
    <property type="entry name" value="EF-hand-dom_pair"/>
</dbReference>
<evidence type="ECO:0000256" key="4">
    <source>
        <dbReference type="SAM" id="Phobius"/>
    </source>
</evidence>
<feature type="transmembrane region" description="Helical" evidence="4">
    <location>
        <begin position="321"/>
        <end position="340"/>
    </location>
</feature>
<evidence type="ECO:0000259" key="5">
    <source>
        <dbReference type="PROSITE" id="PS50222"/>
    </source>
</evidence>
<keyword evidence="7" id="KW-1185">Reference proteome</keyword>
<name>A0AAD2CQ73_9STRA</name>
<feature type="transmembrane region" description="Helical" evidence="4">
    <location>
        <begin position="457"/>
        <end position="472"/>
    </location>
</feature>
<feature type="domain" description="EF-hand" evidence="5">
    <location>
        <begin position="547"/>
        <end position="582"/>
    </location>
</feature>
<gene>
    <name evidence="6" type="ORF">CYCCA115_LOCUS8113</name>
</gene>
<dbReference type="PANTHER" id="PTHR23048">
    <property type="entry name" value="MYOSIN LIGHT CHAIN 1, 3"/>
    <property type="match status" value="1"/>
</dbReference>
<evidence type="ECO:0000256" key="3">
    <source>
        <dbReference type="ARBA" id="ARBA00022837"/>
    </source>
</evidence>
<evidence type="ECO:0000313" key="6">
    <source>
        <dbReference type="EMBL" id="CAJ1942770.1"/>
    </source>
</evidence>
<feature type="domain" description="EF-hand" evidence="5">
    <location>
        <begin position="583"/>
        <end position="618"/>
    </location>
</feature>
<feature type="transmembrane region" description="Helical" evidence="4">
    <location>
        <begin position="421"/>
        <end position="445"/>
    </location>
</feature>
<keyword evidence="2" id="KW-0677">Repeat</keyword>
<dbReference type="PROSITE" id="PS00018">
    <property type="entry name" value="EF_HAND_1"/>
    <property type="match status" value="2"/>
</dbReference>
<accession>A0AAD2CQ73</accession>
<organism evidence="6 7">
    <name type="scientific">Cylindrotheca closterium</name>
    <dbReference type="NCBI Taxonomy" id="2856"/>
    <lineage>
        <taxon>Eukaryota</taxon>
        <taxon>Sar</taxon>
        <taxon>Stramenopiles</taxon>
        <taxon>Ochrophyta</taxon>
        <taxon>Bacillariophyta</taxon>
        <taxon>Bacillariophyceae</taxon>
        <taxon>Bacillariophycidae</taxon>
        <taxon>Bacillariales</taxon>
        <taxon>Bacillariaceae</taxon>
        <taxon>Cylindrotheca</taxon>
    </lineage>
</organism>
<feature type="transmembrane region" description="Helical" evidence="4">
    <location>
        <begin position="296"/>
        <end position="315"/>
    </location>
</feature>
<feature type="transmembrane region" description="Helical" evidence="4">
    <location>
        <begin position="115"/>
        <end position="137"/>
    </location>
</feature>
<dbReference type="Pfam" id="PF13499">
    <property type="entry name" value="EF-hand_7"/>
    <property type="match status" value="2"/>
</dbReference>
<dbReference type="InterPro" id="IPR018247">
    <property type="entry name" value="EF_Hand_1_Ca_BS"/>
</dbReference>
<feature type="transmembrane region" description="Helical" evidence="4">
    <location>
        <begin position="76"/>
        <end position="95"/>
    </location>
</feature>
<dbReference type="InterPro" id="IPR002048">
    <property type="entry name" value="EF_hand_dom"/>
</dbReference>
<dbReference type="EMBL" id="CAKOGP040001112">
    <property type="protein sequence ID" value="CAJ1942770.1"/>
    <property type="molecule type" value="Genomic_DNA"/>
</dbReference>
<dbReference type="Proteomes" id="UP001295423">
    <property type="component" value="Unassembled WGS sequence"/>
</dbReference>
<evidence type="ECO:0000313" key="7">
    <source>
        <dbReference type="Proteomes" id="UP001295423"/>
    </source>
</evidence>
<dbReference type="PROSITE" id="PS50222">
    <property type="entry name" value="EF_HAND_2"/>
    <property type="match status" value="3"/>
</dbReference>
<evidence type="ECO:0000256" key="2">
    <source>
        <dbReference type="ARBA" id="ARBA00022737"/>
    </source>
</evidence>